<feature type="region of interest" description="Disordered" evidence="1">
    <location>
        <begin position="168"/>
        <end position="244"/>
    </location>
</feature>
<feature type="compositionally biased region" description="Basic residues" evidence="1">
    <location>
        <begin position="216"/>
        <end position="226"/>
    </location>
</feature>
<comment type="caution">
    <text evidence="3">The sequence shown here is derived from an EMBL/GenBank/DDBJ whole genome shotgun (WGS) entry which is preliminary data.</text>
</comment>
<evidence type="ECO:0000313" key="4">
    <source>
        <dbReference type="Proteomes" id="UP001044222"/>
    </source>
</evidence>
<sequence>MPLPQKQAEEEEEEEEEADTGNDRLEAARQKKEEEDEAVSRLGRSEEDEDADEEAGEEAPSPRAENVKPEPFEELRDGEKSGDDSSQEGEGEEFESYPAGMKVQVRYGRGRNQKTYEATVKESDLEGGEVLYLVHYCGWNVRYDEWVKADKIVRPANKNVPKVKHRKKIKNKTEREKDRLERLTDREDLPLPKPPNPPLCQVRPAPRRLLPAGRAQRQRAQTRGRQVHRDHVHSERLASLRELN</sequence>
<evidence type="ECO:0000256" key="1">
    <source>
        <dbReference type="SAM" id="MobiDB-lite"/>
    </source>
</evidence>
<dbReference type="Pfam" id="PF11717">
    <property type="entry name" value="Tudor-knot"/>
    <property type="match status" value="1"/>
</dbReference>
<accession>A0A9D3RI65</accession>
<feature type="compositionally biased region" description="Basic and acidic residues" evidence="1">
    <location>
        <begin position="171"/>
        <end position="190"/>
    </location>
</feature>
<feature type="domain" description="Tudor-knot" evidence="2">
    <location>
        <begin position="100"/>
        <end position="152"/>
    </location>
</feature>
<reference evidence="3" key="1">
    <citation type="submission" date="2021-01" db="EMBL/GenBank/DDBJ databases">
        <title>A chromosome-scale assembly of European eel, Anguilla anguilla.</title>
        <authorList>
            <person name="Henkel C."/>
            <person name="Jong-Raadsen S.A."/>
            <person name="Dufour S."/>
            <person name="Weltzien F.-A."/>
            <person name="Palstra A.P."/>
            <person name="Pelster B."/>
            <person name="Spaink H.P."/>
            <person name="Van Den Thillart G.E."/>
            <person name="Jansen H."/>
            <person name="Zahm M."/>
            <person name="Klopp C."/>
            <person name="Cedric C."/>
            <person name="Louis A."/>
            <person name="Berthelot C."/>
            <person name="Parey E."/>
            <person name="Roest Crollius H."/>
            <person name="Montfort J."/>
            <person name="Robinson-Rechavi M."/>
            <person name="Bucao C."/>
            <person name="Bouchez O."/>
            <person name="Gislard M."/>
            <person name="Lluch J."/>
            <person name="Milhes M."/>
            <person name="Lampietro C."/>
            <person name="Lopez Roques C."/>
            <person name="Donnadieu C."/>
            <person name="Braasch I."/>
            <person name="Desvignes T."/>
            <person name="Postlethwait J."/>
            <person name="Bobe J."/>
            <person name="Guiguen Y."/>
            <person name="Dirks R."/>
        </authorList>
    </citation>
    <scope>NUCLEOTIDE SEQUENCE</scope>
    <source>
        <strain evidence="3">Tag_6206</strain>
        <tissue evidence="3">Liver</tissue>
    </source>
</reference>
<keyword evidence="4" id="KW-1185">Reference proteome</keyword>
<feature type="compositionally biased region" description="Low complexity" evidence="1">
    <location>
        <begin position="203"/>
        <end position="215"/>
    </location>
</feature>
<evidence type="ECO:0000259" key="2">
    <source>
        <dbReference type="Pfam" id="PF11717"/>
    </source>
</evidence>
<feature type="compositionally biased region" description="Acidic residues" evidence="1">
    <location>
        <begin position="85"/>
        <end position="95"/>
    </location>
</feature>
<feature type="compositionally biased region" description="Basic and acidic residues" evidence="1">
    <location>
        <begin position="227"/>
        <end position="244"/>
    </location>
</feature>
<name>A0A9D3RI65_ANGAN</name>
<dbReference type="Proteomes" id="UP001044222">
    <property type="component" value="Chromosome 18"/>
</dbReference>
<organism evidence="3 4">
    <name type="scientific">Anguilla anguilla</name>
    <name type="common">European freshwater eel</name>
    <name type="synonym">Muraena anguilla</name>
    <dbReference type="NCBI Taxonomy" id="7936"/>
    <lineage>
        <taxon>Eukaryota</taxon>
        <taxon>Metazoa</taxon>
        <taxon>Chordata</taxon>
        <taxon>Craniata</taxon>
        <taxon>Vertebrata</taxon>
        <taxon>Euteleostomi</taxon>
        <taxon>Actinopterygii</taxon>
        <taxon>Neopterygii</taxon>
        <taxon>Teleostei</taxon>
        <taxon>Anguilliformes</taxon>
        <taxon>Anguillidae</taxon>
        <taxon>Anguilla</taxon>
    </lineage>
</organism>
<dbReference type="GO" id="GO:0000976">
    <property type="term" value="F:transcription cis-regulatory region binding"/>
    <property type="evidence" value="ECO:0007669"/>
    <property type="project" value="TreeGrafter"/>
</dbReference>
<dbReference type="SUPFAM" id="SSF54160">
    <property type="entry name" value="Chromo domain-like"/>
    <property type="match status" value="1"/>
</dbReference>
<feature type="compositionally biased region" description="Basic and acidic residues" evidence="1">
    <location>
        <begin position="65"/>
        <end position="83"/>
    </location>
</feature>
<protein>
    <recommendedName>
        <fullName evidence="2">Tudor-knot domain-containing protein</fullName>
    </recommendedName>
</protein>
<evidence type="ECO:0000313" key="3">
    <source>
        <dbReference type="EMBL" id="KAG5830998.1"/>
    </source>
</evidence>
<dbReference type="GO" id="GO:0006357">
    <property type="term" value="P:regulation of transcription by RNA polymerase II"/>
    <property type="evidence" value="ECO:0007669"/>
    <property type="project" value="TreeGrafter"/>
</dbReference>
<dbReference type="InterPro" id="IPR051232">
    <property type="entry name" value="ARID/SWI1_ChromRemod"/>
</dbReference>
<dbReference type="Gene3D" id="2.30.30.140">
    <property type="match status" value="1"/>
</dbReference>
<dbReference type="EMBL" id="JAFIRN010000018">
    <property type="protein sequence ID" value="KAG5830998.1"/>
    <property type="molecule type" value="Genomic_DNA"/>
</dbReference>
<feature type="region of interest" description="Disordered" evidence="1">
    <location>
        <begin position="1"/>
        <end position="110"/>
    </location>
</feature>
<feature type="compositionally biased region" description="Acidic residues" evidence="1">
    <location>
        <begin position="9"/>
        <end position="20"/>
    </location>
</feature>
<dbReference type="PANTHER" id="PTHR13964">
    <property type="entry name" value="RBP-RELATED"/>
    <property type="match status" value="1"/>
</dbReference>
<feature type="compositionally biased region" description="Basic and acidic residues" evidence="1">
    <location>
        <begin position="21"/>
        <end position="33"/>
    </location>
</feature>
<dbReference type="FunFam" id="2.30.30.140:FF:000012">
    <property type="entry name" value="AT-rich interactive domain-containing protein 4A"/>
    <property type="match status" value="1"/>
</dbReference>
<dbReference type="AlphaFoldDB" id="A0A9D3RI65"/>
<dbReference type="PANTHER" id="PTHR13964:SF24">
    <property type="entry name" value="AT-RICH INTERACTIVE DOMAIN-CONTAINING PROTEIN 4B"/>
    <property type="match status" value="1"/>
</dbReference>
<feature type="compositionally biased region" description="Acidic residues" evidence="1">
    <location>
        <begin position="46"/>
        <end position="57"/>
    </location>
</feature>
<dbReference type="InterPro" id="IPR016197">
    <property type="entry name" value="Chromo-like_dom_sf"/>
</dbReference>
<proteinExistence type="predicted"/>
<dbReference type="GO" id="GO:0005634">
    <property type="term" value="C:nucleus"/>
    <property type="evidence" value="ECO:0007669"/>
    <property type="project" value="TreeGrafter"/>
</dbReference>
<dbReference type="InterPro" id="IPR025995">
    <property type="entry name" value="Tudor-knot"/>
</dbReference>
<gene>
    <name evidence="3" type="ORF">ANANG_G00299210</name>
</gene>